<dbReference type="EMBL" id="JWZX01002792">
    <property type="protein sequence ID" value="KOO26858.1"/>
    <property type="molecule type" value="Genomic_DNA"/>
</dbReference>
<dbReference type="InterPro" id="IPR020339">
    <property type="entry name" value="C20orf85-like"/>
</dbReference>
<evidence type="ECO:0000313" key="1">
    <source>
        <dbReference type="EMBL" id="KOO26858.1"/>
    </source>
</evidence>
<sequence length="202" mass="22451">MGADGQVNYVHEEALWKQRLDTEMKGAHEWFDNWGFLANKPLGDPRGFSSSVAKYTYGGSKWTVKQIRVPDGSNEGLSAAESEQKSRRMLKTLAWDTKVAHLAKPCEAQGAYTGMPLVVSDTSGVKGRDEALLMRTHKFHTLGNTCRTAGLAPTQKYRAPVVDSHEYGWRAPSNCQKGSEVSKLERALKENNGIKNHLARFN</sequence>
<proteinExistence type="predicted"/>
<protein>
    <submittedName>
        <fullName evidence="1">Uncharacterized protein</fullName>
    </submittedName>
</protein>
<accession>A0A0M0JKS4</accession>
<keyword evidence="2" id="KW-1185">Reference proteome</keyword>
<dbReference type="Pfam" id="PF14945">
    <property type="entry name" value="LLC1"/>
    <property type="match status" value="1"/>
</dbReference>
<reference evidence="2" key="1">
    <citation type="journal article" date="2015" name="PLoS Genet.">
        <title>Genome Sequence and Transcriptome Analyses of Chrysochromulina tobin: Metabolic Tools for Enhanced Algal Fitness in the Prominent Order Prymnesiales (Haptophyceae).</title>
        <authorList>
            <person name="Hovde B.T."/>
            <person name="Deodato C.R."/>
            <person name="Hunsperger H.M."/>
            <person name="Ryken S.A."/>
            <person name="Yost W."/>
            <person name="Jha R.K."/>
            <person name="Patterson J."/>
            <person name="Monnat R.J. Jr."/>
            <person name="Barlow S.B."/>
            <person name="Starkenburg S.R."/>
            <person name="Cattolico R.A."/>
        </authorList>
    </citation>
    <scope>NUCLEOTIDE SEQUENCE</scope>
    <source>
        <strain evidence="2">CCMP291</strain>
    </source>
</reference>
<dbReference type="Proteomes" id="UP000037460">
    <property type="component" value="Unassembled WGS sequence"/>
</dbReference>
<evidence type="ECO:0000313" key="2">
    <source>
        <dbReference type="Proteomes" id="UP000037460"/>
    </source>
</evidence>
<dbReference type="AlphaFoldDB" id="A0A0M0JKS4"/>
<name>A0A0M0JKS4_9EUKA</name>
<organism evidence="1 2">
    <name type="scientific">Chrysochromulina tobinii</name>
    <dbReference type="NCBI Taxonomy" id="1460289"/>
    <lineage>
        <taxon>Eukaryota</taxon>
        <taxon>Haptista</taxon>
        <taxon>Haptophyta</taxon>
        <taxon>Prymnesiophyceae</taxon>
        <taxon>Prymnesiales</taxon>
        <taxon>Chrysochromulinaceae</taxon>
        <taxon>Chrysochromulina</taxon>
    </lineage>
</organism>
<dbReference type="OrthoDB" id="10031946at2759"/>
<gene>
    <name evidence="1" type="ORF">Ctob_008025</name>
</gene>
<comment type="caution">
    <text evidence="1">The sequence shown here is derived from an EMBL/GenBank/DDBJ whole genome shotgun (WGS) entry which is preliminary data.</text>
</comment>